<keyword evidence="5 12" id="KW-0677">Repeat</keyword>
<feature type="region of interest" description="PtIM" evidence="12">
    <location>
        <begin position="243"/>
        <end position="323"/>
    </location>
</feature>
<reference evidence="14 15" key="1">
    <citation type="journal article" date="2019" name="Vet. Microbiol.">
        <title>Development of multi locus sequence typing (MLST) of Rodentibacter pneumotropicus.</title>
        <authorList>
            <person name="Adhikary S."/>
            <person name="Bisgaard M."/>
            <person name="Boot R."/>
            <person name="Benga L."/>
            <person name="Nicklas W."/>
            <person name="Christensen H."/>
        </authorList>
    </citation>
    <scope>NUCLEOTIDE SEQUENCE [LARGE SCALE GENOMIC DNA]</scope>
    <source>
        <strain evidence="14 15">Ac84</strain>
    </source>
</reference>
<dbReference type="FunFam" id="3.40.50.300:FF:000183">
    <property type="entry name" value="ABC transporter ATP-binding protein yjjK"/>
    <property type="match status" value="1"/>
</dbReference>
<comment type="caution">
    <text evidence="14">The sequence shown here is derived from an EMBL/GenBank/DDBJ whole genome shotgun (WGS) entry which is preliminary data.</text>
</comment>
<evidence type="ECO:0000313" key="15">
    <source>
        <dbReference type="Proteomes" id="UP000306758"/>
    </source>
</evidence>
<evidence type="ECO:0000256" key="11">
    <source>
        <dbReference type="ARBA" id="ARBA00022917"/>
    </source>
</evidence>
<dbReference type="HAMAP" id="MF_00847">
    <property type="entry name" value="EttA"/>
    <property type="match status" value="1"/>
</dbReference>
<dbReference type="SMART" id="SM00382">
    <property type="entry name" value="AAA"/>
    <property type="match status" value="2"/>
</dbReference>
<dbReference type="AlphaFoldDB" id="A0A4S2PSA5"/>
<comment type="domain">
    <text evidence="12">The arm domain is inserted in the first ABC transporter domain. Probably contacts ribosomal protein L1.</text>
</comment>
<dbReference type="GO" id="GO:0005524">
    <property type="term" value="F:ATP binding"/>
    <property type="evidence" value="ECO:0007669"/>
    <property type="project" value="UniProtKB-UniRule"/>
</dbReference>
<dbReference type="PROSITE" id="PS00211">
    <property type="entry name" value="ABC_TRANSPORTER_1"/>
    <property type="match status" value="1"/>
</dbReference>
<dbReference type="NCBIfam" id="NF008775">
    <property type="entry name" value="PRK11819.1"/>
    <property type="match status" value="1"/>
</dbReference>
<dbReference type="FunFam" id="3.40.50.300:FF:000011">
    <property type="entry name" value="Putative ABC transporter ATP-binding component"/>
    <property type="match status" value="1"/>
</dbReference>
<keyword evidence="2 12" id="KW-0963">Cytoplasm</keyword>
<evidence type="ECO:0000256" key="8">
    <source>
        <dbReference type="ARBA" id="ARBA00022840"/>
    </source>
</evidence>
<dbReference type="GO" id="GO:0045900">
    <property type="term" value="P:negative regulation of translational elongation"/>
    <property type="evidence" value="ECO:0007669"/>
    <property type="project" value="UniProtKB-UniRule"/>
</dbReference>
<sequence length="556" mass="62513">MSSQFVYTMHRVGKVVPPKRHILKDISLSFFPGAKIGVLGLNGAGKSTLLRIMAGIDKEIEGEARPQPGIKIGYLPQEPKLEPQQTVREAVEEAVSDVKNALTRLDEVYSLYADPDADFDKLAAEQAKLEAIIQAQDGHNLDNQLERAADALRLPDWEAKIEHLSGGERRRVALCRLLLEKPDMLLLDEPTNHLDAESVAWLERFLHDYEGTVVAITHDRYFLDNVAGWILELDRGEGIPWEGNYSSWLEQKEKRLAQEQAAESARQKSIEKELEWVRQNPKGRQAKSKARMARFEELNSGEYQKRNETNELFIPPGPRLGDKVIEVKNLTKSYGDRTLIDNLSFSIPKGAIVGIIGANGAGKSTLFRMLSGQEQPDSGSITMGETVVLASVDQFRDAMDDKKTVWEEVSNGQDILTIGNFEIPSRAYVGRFNFKGVDQQKRVGELSGGERGRLHLAKLLQAGGNVLLLDEPTNDLDVETLRALENAILEFPGCAMVISHDRWFLDRIATHILDYGDEGKVTFYEGNFSDYEEWKKKTFGAEALQPHRMKYKRIAK</sequence>
<dbReference type="EMBL" id="QXNI01000073">
    <property type="protein sequence ID" value="THA06713.1"/>
    <property type="molecule type" value="Genomic_DNA"/>
</dbReference>
<comment type="catalytic activity">
    <reaction evidence="12">
        <text>ATP + H2O = ADP + phosphate + H(+)</text>
        <dbReference type="Rhea" id="RHEA:13065"/>
        <dbReference type="ChEBI" id="CHEBI:15377"/>
        <dbReference type="ChEBI" id="CHEBI:15378"/>
        <dbReference type="ChEBI" id="CHEBI:30616"/>
        <dbReference type="ChEBI" id="CHEBI:43474"/>
        <dbReference type="ChEBI" id="CHEBI:456216"/>
    </reaction>
</comment>
<comment type="subcellular location">
    <subcellularLocation>
        <location evidence="12">Cytoplasm</location>
    </subcellularLocation>
    <text evidence="12">Associates with ribosomes and polysomes.</text>
</comment>
<dbReference type="Proteomes" id="UP000306758">
    <property type="component" value="Unassembled WGS sequence"/>
</dbReference>
<evidence type="ECO:0000313" key="14">
    <source>
        <dbReference type="EMBL" id="THA06713.1"/>
    </source>
</evidence>
<dbReference type="PANTHER" id="PTHR43858:SF1">
    <property type="entry name" value="ABC TRANSPORTER-RELATED PROTEIN"/>
    <property type="match status" value="1"/>
</dbReference>
<evidence type="ECO:0000256" key="1">
    <source>
        <dbReference type="ARBA" id="ARBA00005868"/>
    </source>
</evidence>
<dbReference type="GO" id="GO:0043022">
    <property type="term" value="F:ribosome binding"/>
    <property type="evidence" value="ECO:0007669"/>
    <property type="project" value="UniProtKB-UniRule"/>
</dbReference>
<keyword evidence="4 12" id="KW-0699">rRNA-binding</keyword>
<dbReference type="NCBIfam" id="TIGR03719">
    <property type="entry name" value="ABC_ABC_ChvD"/>
    <property type="match status" value="1"/>
</dbReference>
<dbReference type="InterPro" id="IPR022374">
    <property type="entry name" value="EttA"/>
</dbReference>
<evidence type="ECO:0000256" key="6">
    <source>
        <dbReference type="ARBA" id="ARBA00022741"/>
    </source>
</evidence>
<dbReference type="GO" id="GO:0000049">
    <property type="term" value="F:tRNA binding"/>
    <property type="evidence" value="ECO:0007669"/>
    <property type="project" value="UniProtKB-UniRule"/>
</dbReference>
<accession>A0A4S2PSA5</accession>
<dbReference type="InterPro" id="IPR017871">
    <property type="entry name" value="ABC_transporter-like_CS"/>
</dbReference>
<dbReference type="Gene3D" id="3.40.50.300">
    <property type="entry name" value="P-loop containing nucleotide triphosphate hydrolases"/>
    <property type="match status" value="2"/>
</dbReference>
<keyword evidence="7 12" id="KW-0378">Hydrolase</keyword>
<evidence type="ECO:0000256" key="9">
    <source>
        <dbReference type="ARBA" id="ARBA00022845"/>
    </source>
</evidence>
<dbReference type="GO" id="GO:0005737">
    <property type="term" value="C:cytoplasm"/>
    <property type="evidence" value="ECO:0007669"/>
    <property type="project" value="UniProtKB-SubCell"/>
</dbReference>
<comment type="similarity">
    <text evidence="1 12">Belongs to the ABC transporter superfamily. ABCF family. Translational throttle EttA subfamily.</text>
</comment>
<keyword evidence="11 12" id="KW-0648">Protein biosynthesis</keyword>
<keyword evidence="6 12" id="KW-0547">Nucleotide-binding</keyword>
<dbReference type="PROSITE" id="PS50893">
    <property type="entry name" value="ABC_TRANSPORTER_2"/>
    <property type="match status" value="2"/>
</dbReference>
<name>A0A4S2PSA5_9PAST</name>
<protein>
    <recommendedName>
        <fullName evidence="12">Energy-dependent translational throttle protein EttA</fullName>
        <ecNumber evidence="12">3.6.1.-</ecNumber>
    </recommendedName>
    <alternativeName>
        <fullName evidence="12">Translational regulatory factor EttA</fullName>
    </alternativeName>
</protein>
<evidence type="ECO:0000259" key="13">
    <source>
        <dbReference type="PROSITE" id="PS50893"/>
    </source>
</evidence>
<dbReference type="Pfam" id="PF00005">
    <property type="entry name" value="ABC_tran"/>
    <property type="match status" value="2"/>
</dbReference>
<keyword evidence="9 12" id="KW-0810">Translation regulation</keyword>
<evidence type="ECO:0000256" key="5">
    <source>
        <dbReference type="ARBA" id="ARBA00022737"/>
    </source>
</evidence>
<evidence type="ECO:0000256" key="7">
    <source>
        <dbReference type="ARBA" id="ARBA00022801"/>
    </source>
</evidence>
<comment type="function">
    <text evidence="12">A translation factor that gates the progression of the 70S ribosomal initiation complex (IC, containing tRNA(fMet) in the P-site) into the translation elongation cycle by using a mechanism sensitive to the ATP/ADP ratio. Binds to the 70S ribosome E-site where it modulates the state of the translating ribosome during subunit translocation. ATP hydrolysis probably frees it from the ribosome, which can enter the elongation phase.</text>
</comment>
<comment type="domain">
    <text evidence="12">The P-site tRNA interaction motif (PtIM domain) probably interacts with the P-site tRNA(fMet) as well as the 23S rRNA.</text>
</comment>
<dbReference type="GO" id="GO:0006412">
    <property type="term" value="P:translation"/>
    <property type="evidence" value="ECO:0007669"/>
    <property type="project" value="UniProtKB-KW"/>
</dbReference>
<keyword evidence="10 12" id="KW-0694">RNA-binding</keyword>
<feature type="domain" description="ABC transporter" evidence="13">
    <location>
        <begin position="7"/>
        <end position="261"/>
    </location>
</feature>
<dbReference type="InterPro" id="IPR027417">
    <property type="entry name" value="P-loop_NTPase"/>
</dbReference>
<dbReference type="GO" id="GO:0019843">
    <property type="term" value="F:rRNA binding"/>
    <property type="evidence" value="ECO:0007669"/>
    <property type="project" value="UniProtKB-UniRule"/>
</dbReference>
<evidence type="ECO:0000256" key="10">
    <source>
        <dbReference type="ARBA" id="ARBA00022884"/>
    </source>
</evidence>
<evidence type="ECO:0000256" key="3">
    <source>
        <dbReference type="ARBA" id="ARBA00022555"/>
    </source>
</evidence>
<dbReference type="RefSeq" id="WP_136124047.1">
    <property type="nucleotide sequence ID" value="NZ_QXNI01000073.1"/>
</dbReference>
<dbReference type="InterPro" id="IPR032781">
    <property type="entry name" value="ABC_tran_Xtn"/>
</dbReference>
<comment type="subunit">
    <text evidence="12">Monomer. Probably contacts ribosomal proteins L1, L5, L33 and S7, the 16S and 23S rRNA and the P-site containing tRNA(fMet).</text>
</comment>
<dbReference type="Pfam" id="PF12848">
    <property type="entry name" value="ABC_tran_Xtn"/>
    <property type="match status" value="1"/>
</dbReference>
<dbReference type="InterPro" id="IPR003593">
    <property type="entry name" value="AAA+_ATPase"/>
</dbReference>
<evidence type="ECO:0000256" key="2">
    <source>
        <dbReference type="ARBA" id="ARBA00022490"/>
    </source>
</evidence>
<keyword evidence="8 12" id="KW-0067">ATP-binding</keyword>
<feature type="binding site" evidence="12">
    <location>
        <begin position="40"/>
        <end position="47"/>
    </location>
    <ligand>
        <name>ATP</name>
        <dbReference type="ChEBI" id="CHEBI:30616"/>
        <label>1</label>
    </ligand>
</feature>
<evidence type="ECO:0000256" key="4">
    <source>
        <dbReference type="ARBA" id="ARBA00022730"/>
    </source>
</evidence>
<dbReference type="CDD" id="cd03221">
    <property type="entry name" value="ABCF_EF-3"/>
    <property type="match status" value="2"/>
</dbReference>
<dbReference type="EC" id="3.6.1.-" evidence="12"/>
<feature type="domain" description="ABC transporter" evidence="13">
    <location>
        <begin position="325"/>
        <end position="543"/>
    </location>
</feature>
<gene>
    <name evidence="12 14" type="primary">ettA</name>
    <name evidence="14" type="ORF">D3M78_10395</name>
</gene>
<keyword evidence="3 12" id="KW-0820">tRNA-binding</keyword>
<dbReference type="SUPFAM" id="SSF52540">
    <property type="entry name" value="P-loop containing nucleoside triphosphate hydrolases"/>
    <property type="match status" value="2"/>
</dbReference>
<dbReference type="PANTHER" id="PTHR43858">
    <property type="entry name" value="ENERGY-DEPENDENT TRANSLATIONAL THROTTLE PROTEIN ETTA"/>
    <property type="match status" value="1"/>
</dbReference>
<feature type="binding site" evidence="12">
    <location>
        <begin position="357"/>
        <end position="364"/>
    </location>
    <ligand>
        <name>ATP</name>
        <dbReference type="ChEBI" id="CHEBI:30616"/>
        <label>2</label>
    </ligand>
</feature>
<organism evidence="14 15">
    <name type="scientific">Rodentibacter pneumotropicus</name>
    <dbReference type="NCBI Taxonomy" id="758"/>
    <lineage>
        <taxon>Bacteria</taxon>
        <taxon>Pseudomonadati</taxon>
        <taxon>Pseudomonadota</taxon>
        <taxon>Gammaproteobacteria</taxon>
        <taxon>Pasteurellales</taxon>
        <taxon>Pasteurellaceae</taxon>
        <taxon>Rodentibacter</taxon>
    </lineage>
</organism>
<feature type="region of interest" description="Arm" evidence="12">
    <location>
        <begin position="96"/>
        <end position="140"/>
    </location>
</feature>
<dbReference type="GO" id="GO:0016887">
    <property type="term" value="F:ATP hydrolysis activity"/>
    <property type="evidence" value="ECO:0007669"/>
    <property type="project" value="UniProtKB-UniRule"/>
</dbReference>
<proteinExistence type="inferred from homology"/>
<evidence type="ECO:0000256" key="12">
    <source>
        <dbReference type="HAMAP-Rule" id="MF_00847"/>
    </source>
</evidence>
<dbReference type="InterPro" id="IPR003439">
    <property type="entry name" value="ABC_transporter-like_ATP-bd"/>
</dbReference>